<dbReference type="EMBL" id="KZ825689">
    <property type="protein sequence ID" value="PYI25017.1"/>
    <property type="molecule type" value="Genomic_DNA"/>
</dbReference>
<keyword evidence="3 6" id="KW-0418">Kinase</keyword>
<evidence type="ECO:0000256" key="4">
    <source>
        <dbReference type="ARBA" id="ARBA00022840"/>
    </source>
</evidence>
<evidence type="ECO:0000313" key="6">
    <source>
        <dbReference type="EMBL" id="PYI25017.1"/>
    </source>
</evidence>
<keyword evidence="2" id="KW-0547">Nucleotide-binding</keyword>
<dbReference type="Gene3D" id="3.30.200.20">
    <property type="entry name" value="Phosphorylase Kinase, domain 1"/>
    <property type="match status" value="1"/>
</dbReference>
<feature type="domain" description="Protein kinase" evidence="5">
    <location>
        <begin position="192"/>
        <end position="434"/>
    </location>
</feature>
<evidence type="ECO:0000256" key="2">
    <source>
        <dbReference type="ARBA" id="ARBA00022741"/>
    </source>
</evidence>
<evidence type="ECO:0000313" key="7">
    <source>
        <dbReference type="Proteomes" id="UP000248817"/>
    </source>
</evidence>
<protein>
    <submittedName>
        <fullName evidence="6">Kinase-like protein</fullName>
    </submittedName>
</protein>
<keyword evidence="4" id="KW-0067">ATP-binding</keyword>
<dbReference type="InterPro" id="IPR051681">
    <property type="entry name" value="Ser/Thr_Kinases-Pseudokinases"/>
</dbReference>
<dbReference type="PROSITE" id="PS50011">
    <property type="entry name" value="PROTEIN_KINASE_DOM"/>
    <property type="match status" value="1"/>
</dbReference>
<accession>A0A2V5IMF0</accession>
<organism evidence="6 7">
    <name type="scientific">Aspergillus indologenus CBS 114.80</name>
    <dbReference type="NCBI Taxonomy" id="1450541"/>
    <lineage>
        <taxon>Eukaryota</taxon>
        <taxon>Fungi</taxon>
        <taxon>Dikarya</taxon>
        <taxon>Ascomycota</taxon>
        <taxon>Pezizomycotina</taxon>
        <taxon>Eurotiomycetes</taxon>
        <taxon>Eurotiomycetidae</taxon>
        <taxon>Eurotiales</taxon>
        <taxon>Aspergillaceae</taxon>
        <taxon>Aspergillus</taxon>
        <taxon>Aspergillus subgen. Circumdati</taxon>
    </lineage>
</organism>
<reference evidence="6 7" key="1">
    <citation type="submission" date="2018-02" db="EMBL/GenBank/DDBJ databases">
        <title>The genomes of Aspergillus section Nigri reveals drivers in fungal speciation.</title>
        <authorList>
            <consortium name="DOE Joint Genome Institute"/>
            <person name="Vesth T.C."/>
            <person name="Nybo J."/>
            <person name="Theobald S."/>
            <person name="Brandl J."/>
            <person name="Frisvad J.C."/>
            <person name="Nielsen K.F."/>
            <person name="Lyhne E.K."/>
            <person name="Kogle M.E."/>
            <person name="Kuo A."/>
            <person name="Riley R."/>
            <person name="Clum A."/>
            <person name="Nolan M."/>
            <person name="Lipzen A."/>
            <person name="Salamov A."/>
            <person name="Henrissat B."/>
            <person name="Wiebenga A."/>
            <person name="De vries R.P."/>
            <person name="Grigoriev I.V."/>
            <person name="Mortensen U.H."/>
            <person name="Andersen M.R."/>
            <person name="Baker S.E."/>
        </authorList>
    </citation>
    <scope>NUCLEOTIDE SEQUENCE [LARGE SCALE GENOMIC DNA]</scope>
    <source>
        <strain evidence="6 7">CBS 114.80</strain>
    </source>
</reference>
<keyword evidence="7" id="KW-1185">Reference proteome</keyword>
<dbReference type="GO" id="GO:0004674">
    <property type="term" value="F:protein serine/threonine kinase activity"/>
    <property type="evidence" value="ECO:0007669"/>
    <property type="project" value="TreeGrafter"/>
</dbReference>
<evidence type="ECO:0000259" key="5">
    <source>
        <dbReference type="PROSITE" id="PS50011"/>
    </source>
</evidence>
<evidence type="ECO:0000256" key="1">
    <source>
        <dbReference type="ARBA" id="ARBA00022679"/>
    </source>
</evidence>
<dbReference type="PANTHER" id="PTHR44329:SF288">
    <property type="entry name" value="MITOGEN-ACTIVATED PROTEIN KINASE KINASE KINASE 20"/>
    <property type="match status" value="1"/>
</dbReference>
<dbReference type="Gene3D" id="1.10.510.10">
    <property type="entry name" value="Transferase(Phosphotransferase) domain 1"/>
    <property type="match status" value="1"/>
</dbReference>
<name>A0A2V5IMF0_9EURO</name>
<dbReference type="PANTHER" id="PTHR44329">
    <property type="entry name" value="SERINE/THREONINE-PROTEIN KINASE TNNI3K-RELATED"/>
    <property type="match status" value="1"/>
</dbReference>
<sequence length="434" mass="49265">MAEESVAEESVETKSTPRIELKKYSESSDHHASGLPEPVRRSQTLIYYIDNDRWWITVTLLGPIAKLLENLGIQQQQHEQQQAPYRERREFFRSFVQQLDYKTLPLLADTVTEIILGEYEKDENDETNDNDENDENITTPGLEVEVTVGTTTNMTETKGNAIPTFLRCRIQEDPLRVVYPSCDEFPFFRRINYEELTKGADITDYVYWVSNGGAQYVLKMVNRAIYYPEDTEVIRKELENLEYFAGVPNIAQAAGVAVSMNPYQTSTTGEKQLVIVGILLEAYLGGSLKQVLTERRVSEHCWEKWAVQIGTALECFHKAKKTHMDLKPSNIVLDIKGNAVIIDISGTGLTLEWCAPAIWYEGRTLPFEYSFEERQFNDIWAYGKILSEIVSQAEDGPYAKTLHQVVDTLMVDDIGTQTSLSSALSQLKGADNQA</sequence>
<dbReference type="SMART" id="SM00220">
    <property type="entry name" value="S_TKc"/>
    <property type="match status" value="1"/>
</dbReference>
<gene>
    <name evidence="6" type="ORF">BP00DRAFT_431670</name>
</gene>
<dbReference type="Proteomes" id="UP000248817">
    <property type="component" value="Unassembled WGS sequence"/>
</dbReference>
<evidence type="ECO:0000256" key="3">
    <source>
        <dbReference type="ARBA" id="ARBA00022777"/>
    </source>
</evidence>
<dbReference type="GO" id="GO:0005524">
    <property type="term" value="F:ATP binding"/>
    <property type="evidence" value="ECO:0007669"/>
    <property type="project" value="UniProtKB-KW"/>
</dbReference>
<proteinExistence type="predicted"/>
<dbReference type="SUPFAM" id="SSF56112">
    <property type="entry name" value="Protein kinase-like (PK-like)"/>
    <property type="match status" value="1"/>
</dbReference>
<dbReference type="InterPro" id="IPR011009">
    <property type="entry name" value="Kinase-like_dom_sf"/>
</dbReference>
<dbReference type="AlphaFoldDB" id="A0A2V5IMF0"/>
<keyword evidence="1" id="KW-0808">Transferase</keyword>
<dbReference type="InterPro" id="IPR000719">
    <property type="entry name" value="Prot_kinase_dom"/>
</dbReference>
<dbReference type="Pfam" id="PF00069">
    <property type="entry name" value="Pkinase"/>
    <property type="match status" value="1"/>
</dbReference>